<feature type="domain" description="Methyltransferase" evidence="1">
    <location>
        <begin position="24"/>
        <end position="120"/>
    </location>
</feature>
<proteinExistence type="predicted"/>
<name>A0A1G2RDR0_9BACT</name>
<sequence>MEGFLDPNKVLSQLDLSPNMIAADFGSGSGGWAIPLAKKLSSGKVFAIDILKEPLSALTSRAKMEKVWNIQTVCANVEDARALKLGEGVLDLVLMTNLLFQLENVKAVFSQAAKVLKKGGKVLVVDWQVDSSVGPEKGRLSPQTAKNVAQECGFALEKEFPAGPHHYGLVFARS</sequence>
<dbReference type="CDD" id="cd02440">
    <property type="entry name" value="AdoMet_MTases"/>
    <property type="match status" value="1"/>
</dbReference>
<dbReference type="AlphaFoldDB" id="A0A1G2RDR0"/>
<organism evidence="2 3">
    <name type="scientific">Candidatus Wildermuthbacteria bacterium RIFCSPHIGHO2_12_FULL_40_12</name>
    <dbReference type="NCBI Taxonomy" id="1802457"/>
    <lineage>
        <taxon>Bacteria</taxon>
        <taxon>Candidatus Wildermuthiibacteriota</taxon>
    </lineage>
</organism>
<evidence type="ECO:0000313" key="2">
    <source>
        <dbReference type="EMBL" id="OHA70668.1"/>
    </source>
</evidence>
<evidence type="ECO:0000259" key="1">
    <source>
        <dbReference type="Pfam" id="PF13649"/>
    </source>
</evidence>
<protein>
    <recommendedName>
        <fullName evidence="1">Methyltransferase domain-containing protein</fullName>
    </recommendedName>
</protein>
<evidence type="ECO:0000313" key="3">
    <source>
        <dbReference type="Proteomes" id="UP000177078"/>
    </source>
</evidence>
<dbReference type="Gene3D" id="3.40.50.150">
    <property type="entry name" value="Vaccinia Virus protein VP39"/>
    <property type="match status" value="1"/>
</dbReference>
<gene>
    <name evidence="2" type="ORF">A3F15_01575</name>
</gene>
<dbReference type="Pfam" id="PF13649">
    <property type="entry name" value="Methyltransf_25"/>
    <property type="match status" value="1"/>
</dbReference>
<dbReference type="EMBL" id="MHUC01000023">
    <property type="protein sequence ID" value="OHA70668.1"/>
    <property type="molecule type" value="Genomic_DNA"/>
</dbReference>
<dbReference type="InterPro" id="IPR041698">
    <property type="entry name" value="Methyltransf_25"/>
</dbReference>
<dbReference type="STRING" id="1802457.A3F15_01575"/>
<accession>A0A1G2RDR0</accession>
<reference evidence="2 3" key="1">
    <citation type="journal article" date="2016" name="Nat. Commun.">
        <title>Thousands of microbial genomes shed light on interconnected biogeochemical processes in an aquifer system.</title>
        <authorList>
            <person name="Anantharaman K."/>
            <person name="Brown C.T."/>
            <person name="Hug L.A."/>
            <person name="Sharon I."/>
            <person name="Castelle C.J."/>
            <person name="Probst A.J."/>
            <person name="Thomas B.C."/>
            <person name="Singh A."/>
            <person name="Wilkins M.J."/>
            <person name="Karaoz U."/>
            <person name="Brodie E.L."/>
            <person name="Williams K.H."/>
            <person name="Hubbard S.S."/>
            <person name="Banfield J.F."/>
        </authorList>
    </citation>
    <scope>NUCLEOTIDE SEQUENCE [LARGE SCALE GENOMIC DNA]</scope>
</reference>
<comment type="caution">
    <text evidence="2">The sequence shown here is derived from an EMBL/GenBank/DDBJ whole genome shotgun (WGS) entry which is preliminary data.</text>
</comment>
<dbReference type="Proteomes" id="UP000177078">
    <property type="component" value="Unassembled WGS sequence"/>
</dbReference>
<dbReference type="InterPro" id="IPR029063">
    <property type="entry name" value="SAM-dependent_MTases_sf"/>
</dbReference>
<dbReference type="SUPFAM" id="SSF53335">
    <property type="entry name" value="S-adenosyl-L-methionine-dependent methyltransferases"/>
    <property type="match status" value="1"/>
</dbReference>